<reference evidence="7" key="1">
    <citation type="journal article" date="2019" name="Int. J. Syst. Evol. Microbiol.">
        <title>The Global Catalogue of Microorganisms (GCM) 10K type strain sequencing project: providing services to taxonomists for standard genome sequencing and annotation.</title>
        <authorList>
            <consortium name="The Broad Institute Genomics Platform"/>
            <consortium name="The Broad Institute Genome Sequencing Center for Infectious Disease"/>
            <person name="Wu L."/>
            <person name="Ma J."/>
        </authorList>
    </citation>
    <scope>NUCLEOTIDE SEQUENCE [LARGE SCALE GENOMIC DNA]</scope>
    <source>
        <strain evidence="7">CGMCC 4.1434</strain>
    </source>
</reference>
<dbReference type="SUPFAM" id="SSF51412">
    <property type="entry name" value="Inosine monophosphate dehydrogenase (IMPDH)"/>
    <property type="match status" value="1"/>
</dbReference>
<name>A0ABW0TMI3_9BACL</name>
<evidence type="ECO:0000256" key="4">
    <source>
        <dbReference type="ARBA" id="ARBA00022643"/>
    </source>
</evidence>
<evidence type="ECO:0000313" key="6">
    <source>
        <dbReference type="EMBL" id="MFC5590562.1"/>
    </source>
</evidence>
<keyword evidence="3" id="KW-0285">Flavoprotein</keyword>
<accession>A0ABW0TMI3</accession>
<evidence type="ECO:0000256" key="3">
    <source>
        <dbReference type="ARBA" id="ARBA00022630"/>
    </source>
</evidence>
<dbReference type="CDD" id="cd04730">
    <property type="entry name" value="NPD_like"/>
    <property type="match status" value="1"/>
</dbReference>
<dbReference type="GO" id="GO:0016491">
    <property type="term" value="F:oxidoreductase activity"/>
    <property type="evidence" value="ECO:0007669"/>
    <property type="project" value="UniProtKB-KW"/>
</dbReference>
<dbReference type="Pfam" id="PF03060">
    <property type="entry name" value="NMO"/>
    <property type="match status" value="1"/>
</dbReference>
<comment type="function">
    <text evidence="1">Nitronate monooxygenase that uses molecular oxygen to catalyze the oxidative denitrification of alkyl nitronates. Acts on propionate 3-nitronate (P3N), the presumed physiological substrate. Probably functions in the detoxification of P3N, a metabolic poison produced by plants and fungi as a defense mechanism.</text>
</comment>
<evidence type="ECO:0000256" key="5">
    <source>
        <dbReference type="ARBA" id="ARBA00023002"/>
    </source>
</evidence>
<dbReference type="RefSeq" id="WP_381437225.1">
    <property type="nucleotide sequence ID" value="NZ_JBHSNO010000008.1"/>
</dbReference>
<comment type="caution">
    <text evidence="6">The sequence shown here is derived from an EMBL/GenBank/DDBJ whole genome shotgun (WGS) entry which is preliminary data.</text>
</comment>
<evidence type="ECO:0000256" key="1">
    <source>
        <dbReference type="ARBA" id="ARBA00003535"/>
    </source>
</evidence>
<keyword evidence="4" id="KW-0288">FMN</keyword>
<organism evidence="6 7">
    <name type="scientific">Sporosarcina soli</name>
    <dbReference type="NCBI Taxonomy" id="334736"/>
    <lineage>
        <taxon>Bacteria</taxon>
        <taxon>Bacillati</taxon>
        <taxon>Bacillota</taxon>
        <taxon>Bacilli</taxon>
        <taxon>Bacillales</taxon>
        <taxon>Caryophanaceae</taxon>
        <taxon>Sporosarcina</taxon>
    </lineage>
</organism>
<proteinExistence type="predicted"/>
<protein>
    <recommendedName>
        <fullName evidence="2">Probable nitronate monooxygenase</fullName>
    </recommendedName>
</protein>
<dbReference type="Proteomes" id="UP001596109">
    <property type="component" value="Unassembled WGS sequence"/>
</dbReference>
<dbReference type="Gene3D" id="3.20.20.70">
    <property type="entry name" value="Aldolase class I"/>
    <property type="match status" value="1"/>
</dbReference>
<evidence type="ECO:0000256" key="2">
    <source>
        <dbReference type="ARBA" id="ARBA00013457"/>
    </source>
</evidence>
<dbReference type="InterPro" id="IPR013785">
    <property type="entry name" value="Aldolase_TIM"/>
</dbReference>
<evidence type="ECO:0000313" key="7">
    <source>
        <dbReference type="Proteomes" id="UP001596109"/>
    </source>
</evidence>
<dbReference type="InterPro" id="IPR004136">
    <property type="entry name" value="NMO"/>
</dbReference>
<keyword evidence="5 6" id="KW-0560">Oxidoreductase</keyword>
<dbReference type="PANTHER" id="PTHR32332">
    <property type="entry name" value="2-NITROPROPANE DIOXYGENASE"/>
    <property type="match status" value="1"/>
</dbReference>
<dbReference type="PANTHER" id="PTHR32332:SF20">
    <property type="entry name" value="2-NITROPROPANE DIOXYGENASE-LIKE PROTEIN"/>
    <property type="match status" value="1"/>
</dbReference>
<gene>
    <name evidence="6" type="ORF">ACFPRA_16775</name>
</gene>
<dbReference type="EMBL" id="JBHSNO010000008">
    <property type="protein sequence ID" value="MFC5590562.1"/>
    <property type="molecule type" value="Genomic_DNA"/>
</dbReference>
<keyword evidence="7" id="KW-1185">Reference proteome</keyword>
<sequence>MKTRITDLLNIEYPIICGGLFRVGRAPLAAAVSEAGGLGIITSATFETAEELRQEIRLAKKATSKPIAVNINLFPSVRKMPNEAYIDVLIEEGIQIVETSGRSPEAYMNVLKDNDVTVIHKVAGVKYAKTAERVGCDAVTVIGFEAGGHPGMEDVGNVVLVPQTVDAVKIPVLAGGGIADGRGLAAMLALGAEGIVMGTRFLATQESWVHDNVKQWMVQASELDTSLIQKTIGSTSRVARNEVALQVMEAESRGAELDELLPLISGRRVMKVYEEGDIDAGIFSCGQSVGRIQDIPSVKELITEMVSEAKRTIDKLERITTQVNA</sequence>